<protein>
    <submittedName>
        <fullName evidence="2">Alpha/beta fold hydrolase</fullName>
    </submittedName>
</protein>
<proteinExistence type="predicted"/>
<dbReference type="EMBL" id="JBHTOP010000024">
    <property type="protein sequence ID" value="MFD1672299.1"/>
    <property type="molecule type" value="Genomic_DNA"/>
</dbReference>
<keyword evidence="1" id="KW-0812">Transmembrane</keyword>
<comment type="caution">
    <text evidence="2">The sequence shown here is derived from an EMBL/GenBank/DDBJ whole genome shotgun (WGS) entry which is preliminary data.</text>
</comment>
<gene>
    <name evidence="2" type="ORF">ACFQ5M_09335</name>
</gene>
<feature type="transmembrane region" description="Helical" evidence="1">
    <location>
        <begin position="6"/>
        <end position="27"/>
    </location>
</feature>
<dbReference type="RefSeq" id="WP_125715904.1">
    <property type="nucleotide sequence ID" value="NZ_JBHTOP010000024.1"/>
</dbReference>
<keyword evidence="3" id="KW-1185">Reference proteome</keyword>
<evidence type="ECO:0000313" key="3">
    <source>
        <dbReference type="Proteomes" id="UP001597267"/>
    </source>
</evidence>
<dbReference type="InterPro" id="IPR010315">
    <property type="entry name" value="DUF915_hydro-like"/>
</dbReference>
<keyword evidence="1" id="KW-1133">Transmembrane helix</keyword>
<sequence>MYFFNQFFVIAILILFGGLIWAALDFWRLGKAITRPISQQSAITYTGIPTIFIHGYRGNRYSFGRMLHRFYKLGAAQKTLVIKIAADGTWKTNGNWVFEQNNPCIQVLFCKNTADVSQQVQWLTPLMAALKAKGVTTVNLVGHSMGAVTAVAYCAQALTASQPKIAKVVTIAGPFNDLELGKDTAEILSYPLTKDGPQRTTPIYEYLQQHMAQVPYPIKFLNLVGNILPNSRVQHDGSVATSSGLSLKYILMQTPHIYHQAVLRGANAAHSLLHENSLVDWNIIEFLWRPSK</sequence>
<accession>A0ABW4J7E3</accession>
<dbReference type="Pfam" id="PF06028">
    <property type="entry name" value="DUF915"/>
    <property type="match status" value="1"/>
</dbReference>
<dbReference type="Gene3D" id="3.40.50.1820">
    <property type="entry name" value="alpha/beta hydrolase"/>
    <property type="match status" value="1"/>
</dbReference>
<organism evidence="2 3">
    <name type="scientific">Agrilactobacillus yilanensis</name>
    <dbReference type="NCBI Taxonomy" id="2485997"/>
    <lineage>
        <taxon>Bacteria</taxon>
        <taxon>Bacillati</taxon>
        <taxon>Bacillota</taxon>
        <taxon>Bacilli</taxon>
        <taxon>Lactobacillales</taxon>
        <taxon>Lactobacillaceae</taxon>
        <taxon>Agrilactobacillus</taxon>
    </lineage>
</organism>
<reference evidence="3" key="1">
    <citation type="journal article" date="2019" name="Int. J. Syst. Evol. Microbiol.">
        <title>The Global Catalogue of Microorganisms (GCM) 10K type strain sequencing project: providing services to taxonomists for standard genome sequencing and annotation.</title>
        <authorList>
            <consortium name="The Broad Institute Genomics Platform"/>
            <consortium name="The Broad Institute Genome Sequencing Center for Infectious Disease"/>
            <person name="Wu L."/>
            <person name="Ma J."/>
        </authorList>
    </citation>
    <scope>NUCLEOTIDE SEQUENCE [LARGE SCALE GENOMIC DNA]</scope>
    <source>
        <strain evidence="3">CCM 8896</strain>
    </source>
</reference>
<evidence type="ECO:0000256" key="1">
    <source>
        <dbReference type="SAM" id="Phobius"/>
    </source>
</evidence>
<name>A0ABW4J7E3_9LACO</name>
<dbReference type="InterPro" id="IPR029058">
    <property type="entry name" value="AB_hydrolase_fold"/>
</dbReference>
<evidence type="ECO:0000313" key="2">
    <source>
        <dbReference type="EMBL" id="MFD1672299.1"/>
    </source>
</evidence>
<keyword evidence="2" id="KW-0378">Hydrolase</keyword>
<keyword evidence="1" id="KW-0472">Membrane</keyword>
<dbReference type="GO" id="GO:0016787">
    <property type="term" value="F:hydrolase activity"/>
    <property type="evidence" value="ECO:0007669"/>
    <property type="project" value="UniProtKB-KW"/>
</dbReference>
<dbReference type="SUPFAM" id="SSF53474">
    <property type="entry name" value="alpha/beta-Hydrolases"/>
    <property type="match status" value="1"/>
</dbReference>
<dbReference type="Proteomes" id="UP001597267">
    <property type="component" value="Unassembled WGS sequence"/>
</dbReference>